<dbReference type="GO" id="GO:0008270">
    <property type="term" value="F:zinc ion binding"/>
    <property type="evidence" value="ECO:0007669"/>
    <property type="project" value="UniProtKB-KW"/>
</dbReference>
<comment type="similarity">
    <text evidence="2">Belongs to the NFX1 family.</text>
</comment>
<evidence type="ECO:0000256" key="7">
    <source>
        <dbReference type="ARBA" id="ARBA00023015"/>
    </source>
</evidence>
<dbReference type="GO" id="GO:0000977">
    <property type="term" value="F:RNA polymerase II transcription regulatory region sequence-specific DNA binding"/>
    <property type="evidence" value="ECO:0007669"/>
    <property type="project" value="TreeGrafter"/>
</dbReference>
<keyword evidence="7" id="KW-0805">Transcription regulation</keyword>
<dbReference type="PANTHER" id="PTHR12360">
    <property type="entry name" value="NUCLEAR TRANSCRIPTION FACTOR, X-BOX BINDING 1 NFX1"/>
    <property type="match status" value="1"/>
</dbReference>
<keyword evidence="3" id="KW-0479">Metal-binding</keyword>
<name>A0A177B2E9_9BILA</name>
<accession>A0A177B2E9</accession>
<dbReference type="InterPro" id="IPR000967">
    <property type="entry name" value="Znf_NFX1"/>
</dbReference>
<keyword evidence="8" id="KW-0804">Transcription</keyword>
<keyword evidence="9" id="KW-0539">Nucleus</keyword>
<proteinExistence type="inferred from homology"/>
<dbReference type="CDD" id="cd06008">
    <property type="entry name" value="NF-X1-zinc-finger"/>
    <property type="match status" value="4"/>
</dbReference>
<evidence type="ECO:0000256" key="3">
    <source>
        <dbReference type="ARBA" id="ARBA00022723"/>
    </source>
</evidence>
<dbReference type="AlphaFoldDB" id="A0A177B2E9"/>
<keyword evidence="5 10" id="KW-0863">Zinc-finger</keyword>
<dbReference type="InterPro" id="IPR034078">
    <property type="entry name" value="NFX1_fam"/>
</dbReference>
<evidence type="ECO:0000256" key="9">
    <source>
        <dbReference type="ARBA" id="ARBA00023242"/>
    </source>
</evidence>
<evidence type="ECO:0000256" key="6">
    <source>
        <dbReference type="ARBA" id="ARBA00022833"/>
    </source>
</evidence>
<keyword evidence="13" id="KW-1185">Reference proteome</keyword>
<sequence>MKNDETETYTLLREKQIHEIESNCLNCVICHSNIYRNEETWTCVECFIILHLKCIKNWFSELSFRKKTLLCPLCKCNINENPQYTCFCRKKILSANSYVNSSILAHSCGEICGKLENDQCGHPCTMLCHPGQCVECRRYVEKLCSCGKQTRLVKCLEKEYFSCNNACGKPLNCVNPNVHTCQQICHIGPCSSCDFEWKISCYCNKSIRYLSCFDNDYILDSNTKFKCLEVCNKLLSCENHYCEMICHTESCLPCPYTSRRFKTCSCGKTNIKDFVKLDYNLKVRKKCTDDLNVCPNICGKVVNCKFKNLLHLNHKCHQKCHQPTKSCKCADFVILFCKCRKFHKKIACQDFKLQDQSFECNVTCKTLMSCNKHSCNVKCCTDKGNHICLKVCQKMQSCGKHVCNKPCHVGPCGDCLYTDFRERVCLCGQTVIYPPIFCSIQMTQCENICQIKCLKCDGIDNHKCHFSKECSPCERLINTLCFCGKKTLKMKCSSKQISCNLRCQKKLDCGHLCNLICHQDHCITETRKCFNKCKKIKRCLHACYRICHSGHCDDKICEILITVVCKCGTLKEKIKCNQYKKMKFENIKNTHVSKNSLQLEKMNDTACENLKILSCNDKCDNYSHQIDLANAFNVSLKNVDLNPNKQVGEYNTFVFSLNLKFFCQAENVLIQCVENCRKNNNDFDVSNFDIHNNKEKIAFVEM</sequence>
<evidence type="ECO:0000256" key="4">
    <source>
        <dbReference type="ARBA" id="ARBA00022737"/>
    </source>
</evidence>
<dbReference type="PROSITE" id="PS50089">
    <property type="entry name" value="ZF_RING_2"/>
    <property type="match status" value="1"/>
</dbReference>
<evidence type="ECO:0000256" key="1">
    <source>
        <dbReference type="ARBA" id="ARBA00004123"/>
    </source>
</evidence>
<keyword evidence="6" id="KW-0862">Zinc</keyword>
<evidence type="ECO:0000313" key="13">
    <source>
        <dbReference type="Proteomes" id="UP000078046"/>
    </source>
</evidence>
<dbReference type="GO" id="GO:0005634">
    <property type="term" value="C:nucleus"/>
    <property type="evidence" value="ECO:0007669"/>
    <property type="project" value="UniProtKB-SubCell"/>
</dbReference>
<evidence type="ECO:0000256" key="8">
    <source>
        <dbReference type="ARBA" id="ARBA00023163"/>
    </source>
</evidence>
<dbReference type="PANTHER" id="PTHR12360:SF12">
    <property type="entry name" value="TRANSCRIPTIONAL REPRESSOR NF-X1"/>
    <property type="match status" value="1"/>
</dbReference>
<evidence type="ECO:0000313" key="12">
    <source>
        <dbReference type="EMBL" id="OAF68310.1"/>
    </source>
</evidence>
<gene>
    <name evidence="12" type="ORF">A3Q56_03956</name>
</gene>
<evidence type="ECO:0000259" key="11">
    <source>
        <dbReference type="PROSITE" id="PS50089"/>
    </source>
</evidence>
<dbReference type="SMART" id="SM00438">
    <property type="entry name" value="ZnF_NFX"/>
    <property type="match status" value="8"/>
</dbReference>
<evidence type="ECO:0000256" key="2">
    <source>
        <dbReference type="ARBA" id="ARBA00007269"/>
    </source>
</evidence>
<protein>
    <submittedName>
        <fullName evidence="12">Nuclear transcription factor, X box-binding protein 1</fullName>
    </submittedName>
</protein>
<evidence type="ECO:0000256" key="5">
    <source>
        <dbReference type="ARBA" id="ARBA00022771"/>
    </source>
</evidence>
<dbReference type="InterPro" id="IPR001841">
    <property type="entry name" value="Znf_RING"/>
</dbReference>
<dbReference type="GO" id="GO:0000981">
    <property type="term" value="F:DNA-binding transcription factor activity, RNA polymerase II-specific"/>
    <property type="evidence" value="ECO:0007669"/>
    <property type="project" value="TreeGrafter"/>
</dbReference>
<comment type="caution">
    <text evidence="12">The sequence shown here is derived from an EMBL/GenBank/DDBJ whole genome shotgun (WGS) entry which is preliminary data.</text>
</comment>
<dbReference type="OrthoDB" id="6512771at2759"/>
<reference evidence="12 13" key="1">
    <citation type="submission" date="2016-04" db="EMBL/GenBank/DDBJ databases">
        <title>The genome of Intoshia linei affirms orthonectids as highly simplified spiralians.</title>
        <authorList>
            <person name="Mikhailov K.V."/>
            <person name="Slusarev G.S."/>
            <person name="Nikitin M.A."/>
            <person name="Logacheva M.D."/>
            <person name="Penin A."/>
            <person name="Aleoshin V."/>
            <person name="Panchin Y.V."/>
        </authorList>
    </citation>
    <scope>NUCLEOTIDE SEQUENCE [LARGE SCALE GENOMIC DNA]</scope>
    <source>
        <strain evidence="12">Intl2013</strain>
        <tissue evidence="12">Whole animal</tissue>
    </source>
</reference>
<dbReference type="Proteomes" id="UP000078046">
    <property type="component" value="Unassembled WGS sequence"/>
</dbReference>
<feature type="domain" description="RING-type" evidence="11">
    <location>
        <begin position="27"/>
        <end position="75"/>
    </location>
</feature>
<keyword evidence="4" id="KW-0677">Repeat</keyword>
<comment type="subcellular location">
    <subcellularLocation>
        <location evidence="1">Nucleus</location>
    </subcellularLocation>
</comment>
<dbReference type="GO" id="GO:0000122">
    <property type="term" value="P:negative regulation of transcription by RNA polymerase II"/>
    <property type="evidence" value="ECO:0007669"/>
    <property type="project" value="TreeGrafter"/>
</dbReference>
<dbReference type="EMBL" id="LWCA01000470">
    <property type="protein sequence ID" value="OAF68310.1"/>
    <property type="molecule type" value="Genomic_DNA"/>
</dbReference>
<organism evidence="12 13">
    <name type="scientific">Intoshia linei</name>
    <dbReference type="NCBI Taxonomy" id="1819745"/>
    <lineage>
        <taxon>Eukaryota</taxon>
        <taxon>Metazoa</taxon>
        <taxon>Spiralia</taxon>
        <taxon>Lophotrochozoa</taxon>
        <taxon>Mesozoa</taxon>
        <taxon>Orthonectida</taxon>
        <taxon>Rhopaluridae</taxon>
        <taxon>Intoshia</taxon>
    </lineage>
</organism>
<evidence type="ECO:0000256" key="10">
    <source>
        <dbReference type="PROSITE-ProRule" id="PRU00175"/>
    </source>
</evidence>